<dbReference type="AlphaFoldDB" id="A0A6V8H8L3"/>
<organism evidence="2 3">
    <name type="scientific">Talaromyces pinophilus</name>
    <name type="common">Penicillium pinophilum</name>
    <dbReference type="NCBI Taxonomy" id="128442"/>
    <lineage>
        <taxon>Eukaryota</taxon>
        <taxon>Fungi</taxon>
        <taxon>Dikarya</taxon>
        <taxon>Ascomycota</taxon>
        <taxon>Pezizomycotina</taxon>
        <taxon>Eurotiomycetes</taxon>
        <taxon>Eurotiomycetidae</taxon>
        <taxon>Eurotiales</taxon>
        <taxon>Trichocomaceae</taxon>
        <taxon>Talaromyces</taxon>
        <taxon>Talaromyces sect. Talaromyces</taxon>
    </lineage>
</organism>
<reference evidence="3" key="1">
    <citation type="journal article" date="2015" name="Genome Announc.">
        <title>Draft genome sequence of Talaromyces cellulolyticus strain Y-94, a source of lignocellulosic biomass-degrading enzymes.</title>
        <authorList>
            <person name="Fujii T."/>
            <person name="Koike H."/>
            <person name="Sawayama S."/>
            <person name="Yano S."/>
            <person name="Inoue H."/>
        </authorList>
    </citation>
    <scope>NUCLEOTIDE SEQUENCE [LARGE SCALE GENOMIC DNA]</scope>
    <source>
        <strain evidence="3">Y-94</strain>
    </source>
</reference>
<proteinExistence type="predicted"/>
<evidence type="ECO:0000256" key="1">
    <source>
        <dbReference type="SAM" id="Phobius"/>
    </source>
</evidence>
<evidence type="ECO:0000313" key="2">
    <source>
        <dbReference type="EMBL" id="GAM37686.1"/>
    </source>
</evidence>
<name>A0A6V8H8L3_TALPI</name>
<keyword evidence="1" id="KW-0472">Membrane</keyword>
<evidence type="ECO:0000313" key="3">
    <source>
        <dbReference type="Proteomes" id="UP000053095"/>
    </source>
</evidence>
<comment type="caution">
    <text evidence="2">The sequence shown here is derived from an EMBL/GenBank/DDBJ whole genome shotgun (WGS) entry which is preliminary data.</text>
</comment>
<sequence length="106" mass="11831">MRKPIPTSKRKVLMYVYTAAAITITIGGSLYGAELASKQEKKKLAQKDHEATFDEKIQALQSARGILVSKKNTVEKQLLELEERIAERARKGISSTSSESPREEPK</sequence>
<accession>A0A6V8H8L3</accession>
<keyword evidence="3" id="KW-1185">Reference proteome</keyword>
<dbReference type="EMBL" id="DF933820">
    <property type="protein sequence ID" value="GAM37686.1"/>
    <property type="molecule type" value="Genomic_DNA"/>
</dbReference>
<keyword evidence="1" id="KW-0812">Transmembrane</keyword>
<feature type="transmembrane region" description="Helical" evidence="1">
    <location>
        <begin position="12"/>
        <end position="33"/>
    </location>
</feature>
<keyword evidence="1" id="KW-1133">Transmembrane helix</keyword>
<gene>
    <name evidence="2" type="ORF">TCE0_024f07806</name>
</gene>
<dbReference type="Proteomes" id="UP000053095">
    <property type="component" value="Unassembled WGS sequence"/>
</dbReference>
<protein>
    <submittedName>
        <fullName evidence="2">Uncharacterized protein</fullName>
    </submittedName>
</protein>